<evidence type="ECO:0000256" key="1">
    <source>
        <dbReference type="ARBA" id="ARBA00004123"/>
    </source>
</evidence>
<dbReference type="AlphaFoldDB" id="A0A9Q1I885"/>
<evidence type="ECO:0000313" key="5">
    <source>
        <dbReference type="EMBL" id="KAJ8287428.1"/>
    </source>
</evidence>
<gene>
    <name evidence="5" type="ORF">COCON_G00000870</name>
</gene>
<evidence type="ECO:0000256" key="2">
    <source>
        <dbReference type="ARBA" id="ARBA00020595"/>
    </source>
</evidence>
<feature type="region of interest" description="Disordered" evidence="4">
    <location>
        <begin position="1"/>
        <end position="23"/>
    </location>
</feature>
<evidence type="ECO:0000313" key="6">
    <source>
        <dbReference type="Proteomes" id="UP001152803"/>
    </source>
</evidence>
<comment type="subcellular location">
    <subcellularLocation>
        <location evidence="1">Nucleus</location>
    </subcellularLocation>
</comment>
<dbReference type="InterPro" id="IPR026097">
    <property type="entry name" value="S100PBP"/>
</dbReference>
<feature type="region of interest" description="Disordered" evidence="4">
    <location>
        <begin position="75"/>
        <end position="193"/>
    </location>
</feature>
<dbReference type="Proteomes" id="UP001152803">
    <property type="component" value="Unassembled WGS sequence"/>
</dbReference>
<feature type="compositionally biased region" description="Low complexity" evidence="4">
    <location>
        <begin position="278"/>
        <end position="290"/>
    </location>
</feature>
<proteinExistence type="predicted"/>
<keyword evidence="3" id="KW-0539">Nucleus</keyword>
<name>A0A9Q1I885_CONCO</name>
<feature type="region of interest" description="Disordered" evidence="4">
    <location>
        <begin position="480"/>
        <end position="502"/>
    </location>
</feature>
<comment type="caution">
    <text evidence="5">The sequence shown here is derived from an EMBL/GenBank/DDBJ whole genome shotgun (WGS) entry which is preliminary data.</text>
</comment>
<dbReference type="Pfam" id="PF15427">
    <property type="entry name" value="S100PBPR"/>
    <property type="match status" value="1"/>
</dbReference>
<accession>A0A9Q1I885</accession>
<feature type="region of interest" description="Disordered" evidence="4">
    <location>
        <begin position="583"/>
        <end position="605"/>
    </location>
</feature>
<evidence type="ECO:0000256" key="3">
    <source>
        <dbReference type="ARBA" id="ARBA00023242"/>
    </source>
</evidence>
<dbReference type="EMBL" id="JAFJMO010000001">
    <property type="protein sequence ID" value="KAJ8287428.1"/>
    <property type="molecule type" value="Genomic_DNA"/>
</dbReference>
<dbReference type="PANTHER" id="PTHR14455">
    <property type="entry name" value="ASKOPOS"/>
    <property type="match status" value="1"/>
</dbReference>
<protein>
    <recommendedName>
        <fullName evidence="2">S100P-binding protein</fullName>
    </recommendedName>
</protein>
<feature type="region of interest" description="Disordered" evidence="4">
    <location>
        <begin position="346"/>
        <end position="392"/>
    </location>
</feature>
<dbReference type="OrthoDB" id="8945510at2759"/>
<dbReference type="GO" id="GO:0048306">
    <property type="term" value="F:calcium-dependent protein binding"/>
    <property type="evidence" value="ECO:0007669"/>
    <property type="project" value="InterPro"/>
</dbReference>
<feature type="compositionally biased region" description="Polar residues" evidence="4">
    <location>
        <begin position="241"/>
        <end position="277"/>
    </location>
</feature>
<dbReference type="GO" id="GO:0005634">
    <property type="term" value="C:nucleus"/>
    <property type="evidence" value="ECO:0007669"/>
    <property type="project" value="UniProtKB-SubCell"/>
</dbReference>
<sequence length="639" mass="67110">MEAERQAASALGQRPTERRESAGAFSHLRPLSCYSRKIVCDSVGGWPSFGRNLPASFCNLKIEIFNSAAAPASVSAKRPLDEASRDQGCGTPLRKRVALGPSAPDLVNIPDARGAISGKSQAPRSPVKPPNPPRLTMIRKATRGVSLGRPASHPFATGGGVLGASSRDRAGSGGVGLPETPLPRPESPPRTQTAGELDVDHAFDFDIEEILSLSPIRGAGSDDGEGIEAFIESCQSFYESGLGQDTPSHALTTPSHALTTPSHALTTPSHALTTPDHTLTTPGLSLTTPSHALTTPIHAQSLSGHALTTPSHALTTPIHAQSLSGHALTTPNHALTTPGLALTAPSHAQSLSGHALTTPDPPTPRQATPRGQGLAGRGGTGQPPEIEPPHLQSTPLALGAELHPSSNRQQVAVLGGGAWPSPAPADEPVVCRNLLPFLDDPPHPEPTGDLQGGGLGGSGLSVRWGVGVTVGSVEKNYPSPCENTPALSDIEEPPKKPCRGPALSPVQVRSVVMVPLRRAEPNRAQSGIKRIERPVVYEWEADWQREKELYVAAVSRHMDSAPSGGGAMSELVHLMKAVAREATGNGNKPWQHPSDFTRRNLRPPPGKPLLSLDEWQQASGTSFCRFANIPAKFLRSPVP</sequence>
<dbReference type="PANTHER" id="PTHR14455:SF0">
    <property type="entry name" value="S100P-BINDING PROTEIN"/>
    <property type="match status" value="1"/>
</dbReference>
<evidence type="ECO:0000256" key="4">
    <source>
        <dbReference type="SAM" id="MobiDB-lite"/>
    </source>
</evidence>
<feature type="region of interest" description="Disordered" evidence="4">
    <location>
        <begin position="241"/>
        <end position="291"/>
    </location>
</feature>
<organism evidence="5 6">
    <name type="scientific">Conger conger</name>
    <name type="common">Conger eel</name>
    <name type="synonym">Muraena conger</name>
    <dbReference type="NCBI Taxonomy" id="82655"/>
    <lineage>
        <taxon>Eukaryota</taxon>
        <taxon>Metazoa</taxon>
        <taxon>Chordata</taxon>
        <taxon>Craniata</taxon>
        <taxon>Vertebrata</taxon>
        <taxon>Euteleostomi</taxon>
        <taxon>Actinopterygii</taxon>
        <taxon>Neopterygii</taxon>
        <taxon>Teleostei</taxon>
        <taxon>Anguilliformes</taxon>
        <taxon>Congridae</taxon>
        <taxon>Conger</taxon>
    </lineage>
</organism>
<reference evidence="5" key="1">
    <citation type="journal article" date="2023" name="Science">
        <title>Genome structures resolve the early diversification of teleost fishes.</title>
        <authorList>
            <person name="Parey E."/>
            <person name="Louis A."/>
            <person name="Montfort J."/>
            <person name="Bouchez O."/>
            <person name="Roques C."/>
            <person name="Iampietro C."/>
            <person name="Lluch J."/>
            <person name="Castinel A."/>
            <person name="Donnadieu C."/>
            <person name="Desvignes T."/>
            <person name="Floi Bucao C."/>
            <person name="Jouanno E."/>
            <person name="Wen M."/>
            <person name="Mejri S."/>
            <person name="Dirks R."/>
            <person name="Jansen H."/>
            <person name="Henkel C."/>
            <person name="Chen W.J."/>
            <person name="Zahm M."/>
            <person name="Cabau C."/>
            <person name="Klopp C."/>
            <person name="Thompson A.W."/>
            <person name="Robinson-Rechavi M."/>
            <person name="Braasch I."/>
            <person name="Lecointre G."/>
            <person name="Bobe J."/>
            <person name="Postlethwait J.H."/>
            <person name="Berthelot C."/>
            <person name="Roest Crollius H."/>
            <person name="Guiguen Y."/>
        </authorList>
    </citation>
    <scope>NUCLEOTIDE SEQUENCE</scope>
    <source>
        <strain evidence="5">Concon-B</strain>
    </source>
</reference>
<keyword evidence="6" id="KW-1185">Reference proteome</keyword>